<organism evidence="14 15">
    <name type="scientific">Paragonimus westermani</name>
    <dbReference type="NCBI Taxonomy" id="34504"/>
    <lineage>
        <taxon>Eukaryota</taxon>
        <taxon>Metazoa</taxon>
        <taxon>Spiralia</taxon>
        <taxon>Lophotrochozoa</taxon>
        <taxon>Platyhelminthes</taxon>
        <taxon>Trematoda</taxon>
        <taxon>Digenea</taxon>
        <taxon>Plagiorchiida</taxon>
        <taxon>Troglotremata</taxon>
        <taxon>Troglotrematidae</taxon>
        <taxon>Paragonimus</taxon>
    </lineage>
</organism>
<evidence type="ECO:0000256" key="6">
    <source>
        <dbReference type="ARBA" id="ARBA00022630"/>
    </source>
</evidence>
<keyword evidence="11" id="KW-0496">Mitochondrion</keyword>
<comment type="cofactor">
    <cofactor evidence="1 11 12">
        <name>FAD</name>
        <dbReference type="ChEBI" id="CHEBI:57692"/>
    </cofactor>
</comment>
<dbReference type="PRINTS" id="PR00419">
    <property type="entry name" value="ADXRDTASE"/>
</dbReference>
<keyword evidence="7 11" id="KW-0274">FAD</keyword>
<evidence type="ECO:0000256" key="12">
    <source>
        <dbReference type="PIRSR" id="PIRSR000362-1"/>
    </source>
</evidence>
<evidence type="ECO:0000256" key="2">
    <source>
        <dbReference type="ARBA" id="ARBA00004731"/>
    </source>
</evidence>
<comment type="similarity">
    <text evidence="3 11">Belongs to the ferredoxin--NADP reductase type 1 family.</text>
</comment>
<gene>
    <name evidence="14" type="ORF">P879_03715</name>
</gene>
<dbReference type="AlphaFoldDB" id="A0A8T0DV90"/>
<dbReference type="OrthoDB" id="333024at2759"/>
<evidence type="ECO:0000256" key="3">
    <source>
        <dbReference type="ARBA" id="ARBA00008312"/>
    </source>
</evidence>
<comment type="catalytic activity">
    <reaction evidence="10 11">
        <text>2 reduced [adrenodoxin] + NADP(+) + H(+) = 2 oxidized [adrenodoxin] + NADPH</text>
        <dbReference type="Rhea" id="RHEA:42312"/>
        <dbReference type="Rhea" id="RHEA-COMP:9998"/>
        <dbReference type="Rhea" id="RHEA-COMP:9999"/>
        <dbReference type="ChEBI" id="CHEBI:15378"/>
        <dbReference type="ChEBI" id="CHEBI:33737"/>
        <dbReference type="ChEBI" id="CHEBI:33738"/>
        <dbReference type="ChEBI" id="CHEBI:57783"/>
        <dbReference type="ChEBI" id="CHEBI:58349"/>
        <dbReference type="EC" id="1.18.1.6"/>
    </reaction>
</comment>
<evidence type="ECO:0000256" key="13">
    <source>
        <dbReference type="PIRSR" id="PIRSR000362-2"/>
    </source>
</evidence>
<dbReference type="GO" id="GO:0016491">
    <property type="term" value="F:oxidoreductase activity"/>
    <property type="evidence" value="ECO:0007669"/>
    <property type="project" value="UniProtKB-KW"/>
</dbReference>
<name>A0A8T0DV90_9TREM</name>
<feature type="binding site" evidence="12">
    <location>
        <position position="66"/>
    </location>
    <ligand>
        <name>FAD</name>
        <dbReference type="ChEBI" id="CHEBI:57692"/>
    </ligand>
</feature>
<dbReference type="InterPro" id="IPR036188">
    <property type="entry name" value="FAD/NAD-bd_sf"/>
</dbReference>
<dbReference type="SUPFAM" id="SSF51971">
    <property type="entry name" value="Nucleotide-binding domain"/>
    <property type="match status" value="2"/>
</dbReference>
<dbReference type="InterPro" id="IPR055275">
    <property type="entry name" value="Ferredox_Rdtase"/>
</dbReference>
<keyword evidence="15" id="KW-1185">Reference proteome</keyword>
<proteinExistence type="inferred from homology"/>
<feature type="binding site" evidence="12">
    <location>
        <begin position="426"/>
        <end position="428"/>
    </location>
    <ligand>
        <name>FAD</name>
        <dbReference type="ChEBI" id="CHEBI:57692"/>
    </ligand>
</feature>
<feature type="binding site" evidence="13">
    <location>
        <position position="229"/>
    </location>
    <ligand>
        <name>NADP(+)</name>
        <dbReference type="ChEBI" id="CHEBI:58349"/>
    </ligand>
</feature>
<dbReference type="Gene3D" id="3.40.50.720">
    <property type="entry name" value="NAD(P)-binding Rossmann-like Domain"/>
    <property type="match status" value="1"/>
</dbReference>
<feature type="binding site" evidence="13">
    <location>
        <begin position="217"/>
        <end position="218"/>
    </location>
    <ligand>
        <name>NADP(+)</name>
        <dbReference type="ChEBI" id="CHEBI:58349"/>
    </ligand>
</feature>
<evidence type="ECO:0000256" key="1">
    <source>
        <dbReference type="ARBA" id="ARBA00001974"/>
    </source>
</evidence>
<accession>A0A8T0DV90</accession>
<dbReference type="InterPro" id="IPR021163">
    <property type="entry name" value="Ferredox_Rdtase_adrenod"/>
</dbReference>
<dbReference type="EC" id="1.18.1.6" evidence="4 11"/>
<feature type="binding site" evidence="12">
    <location>
        <position position="37"/>
    </location>
    <ligand>
        <name>FAD</name>
        <dbReference type="ChEBI" id="CHEBI:57692"/>
    </ligand>
</feature>
<evidence type="ECO:0000313" key="14">
    <source>
        <dbReference type="EMBL" id="KAF8571246.1"/>
    </source>
</evidence>
<dbReference type="Gene3D" id="3.50.50.60">
    <property type="entry name" value="FAD/NAD(P)-binding domain"/>
    <property type="match status" value="1"/>
</dbReference>
<evidence type="ECO:0000256" key="8">
    <source>
        <dbReference type="ARBA" id="ARBA00022857"/>
    </source>
</evidence>
<evidence type="ECO:0000313" key="15">
    <source>
        <dbReference type="Proteomes" id="UP000699462"/>
    </source>
</evidence>
<dbReference type="EMBL" id="JTDF01000625">
    <property type="protein sequence ID" value="KAF8571246.1"/>
    <property type="molecule type" value="Genomic_DNA"/>
</dbReference>
<evidence type="ECO:0000256" key="4">
    <source>
        <dbReference type="ARBA" id="ARBA00013219"/>
    </source>
</evidence>
<feature type="binding site" evidence="12">
    <location>
        <position position="419"/>
    </location>
    <ligand>
        <name>FAD</name>
        <dbReference type="ChEBI" id="CHEBI:57692"/>
    </ligand>
</feature>
<protein>
    <recommendedName>
        <fullName evidence="5 11">NADPH:adrenodoxin oxidoreductase, mitochondrial</fullName>
        <ecNumber evidence="4 11">1.18.1.6</ecNumber>
    </recommendedName>
</protein>
<evidence type="ECO:0000256" key="9">
    <source>
        <dbReference type="ARBA" id="ARBA00023002"/>
    </source>
</evidence>
<comment type="subcellular location">
    <subcellularLocation>
        <location evidence="11">Mitochondrion</location>
    </subcellularLocation>
</comment>
<comment type="caution">
    <text evidence="14">The sequence shown here is derived from an EMBL/GenBank/DDBJ whole genome shotgun (WGS) entry which is preliminary data.</text>
</comment>
<keyword evidence="8 11" id="KW-0521">NADP</keyword>
<dbReference type="Pfam" id="PF13450">
    <property type="entry name" value="NAD_binding_8"/>
    <property type="match status" value="1"/>
</dbReference>
<feature type="binding site" evidence="12">
    <location>
        <position position="58"/>
    </location>
    <ligand>
        <name>FAD</name>
        <dbReference type="ChEBI" id="CHEBI:57692"/>
    </ligand>
</feature>
<evidence type="ECO:0000256" key="11">
    <source>
        <dbReference type="PIRNR" id="PIRNR000362"/>
    </source>
</evidence>
<dbReference type="PIRSF" id="PIRSF000362">
    <property type="entry name" value="FNR"/>
    <property type="match status" value="1"/>
</dbReference>
<evidence type="ECO:0000256" key="7">
    <source>
        <dbReference type="ARBA" id="ARBA00022827"/>
    </source>
</evidence>
<reference evidence="14 15" key="1">
    <citation type="submission" date="2019-07" db="EMBL/GenBank/DDBJ databases">
        <title>Annotation for the trematode Paragonimus westermani.</title>
        <authorList>
            <person name="Choi Y.-J."/>
        </authorList>
    </citation>
    <scope>NUCLEOTIDE SEQUENCE [LARGE SCALE GENOMIC DNA]</scope>
    <source>
        <strain evidence="14">180907_Pwestermani</strain>
    </source>
</reference>
<sequence length="526" mass="57872">MLLNNLLTSALMKSFACVSRRFACSRPHLCIIGSGPSAFYTAQFLLRHHQSARVDMFEKLPAPFGLIRYGVAPDHPDVKNVINTFTEVARSPRFNFVGNVTVGKDLRLHELQRAYCAVILAYGASVDRQLKIPGEDLAGVLSAKDLVGWYNGAPSLSNFQPDLNCDTVAVVGIGNVALDVARILLSPTSRLQSTDIPEPVMSVLRASKIRRVVIIGRRGPLQVAFTLKEIRELSRLEVDGGESPPSSLPIRLLPENVLQTCFGTTEQVDLLLSDLPRARRRLTKFLFQLASDQPLEITAPSKHCDLLFFRSPVRILPRETSAIHAGRSMVGKIELEVNKLTMSSTGEQIVSRDPDSPTELLDCGLVVRSIGYRSVQIDPDLPFDDKRGVILSKDVHGRVDDSLVTRTYSDACPLYCTGWAKRGAVGVIVDTAMDARDTAQTVLTDLASAEVRADPTVANKSGLPSVMQRLHERGIRTVSFADWERVDEAERLAGKALGKPREKLTSVESILRVAFAEATQHKRDCK</sequence>
<keyword evidence="6 11" id="KW-0285">Flavoprotein</keyword>
<dbReference type="GO" id="GO:0005739">
    <property type="term" value="C:mitochondrion"/>
    <property type="evidence" value="ECO:0007669"/>
    <property type="project" value="UniProtKB-SubCell"/>
</dbReference>
<keyword evidence="9 11" id="KW-0560">Oxidoreductase</keyword>
<comment type="pathway">
    <text evidence="2">Steroid metabolism; cholesterol metabolism.</text>
</comment>
<feature type="binding site" evidence="13">
    <location>
        <position position="426"/>
    </location>
    <ligand>
        <name>NADP(+)</name>
        <dbReference type="ChEBI" id="CHEBI:58349"/>
    </ligand>
</feature>
<evidence type="ECO:0000256" key="10">
    <source>
        <dbReference type="ARBA" id="ARBA00048933"/>
    </source>
</evidence>
<dbReference type="PANTHER" id="PTHR48467:SF1">
    <property type="entry name" value="GLUTAMATE SYNTHASE 1 [NADH], CHLOROPLASTIC-LIKE"/>
    <property type="match status" value="1"/>
</dbReference>
<dbReference type="PANTHER" id="PTHR48467">
    <property type="entry name" value="GLUTAMATE SYNTHASE 1 [NADH], CHLOROPLASTIC-LIKE"/>
    <property type="match status" value="1"/>
</dbReference>
<dbReference type="Proteomes" id="UP000699462">
    <property type="component" value="Unassembled WGS sequence"/>
</dbReference>
<feature type="binding site" evidence="12">
    <location>
        <position position="102"/>
    </location>
    <ligand>
        <name>FAD</name>
        <dbReference type="ChEBI" id="CHEBI:57692"/>
    </ligand>
</feature>
<evidence type="ECO:0000256" key="5">
    <source>
        <dbReference type="ARBA" id="ARBA00016287"/>
    </source>
</evidence>